<dbReference type="Ensembl" id="ENSCCRT00000105114.2">
    <property type="protein sequence ID" value="ENSCCRP00000096851.2"/>
    <property type="gene ID" value="ENSCCRG00000041163.2"/>
</dbReference>
<keyword evidence="3" id="KW-1015">Disulfide bond</keyword>
<organism evidence="6 7">
    <name type="scientific">Cyprinus carpio carpio</name>
    <dbReference type="NCBI Taxonomy" id="630221"/>
    <lineage>
        <taxon>Eukaryota</taxon>
        <taxon>Metazoa</taxon>
        <taxon>Chordata</taxon>
        <taxon>Craniata</taxon>
        <taxon>Vertebrata</taxon>
        <taxon>Euteleostomi</taxon>
        <taxon>Actinopterygii</taxon>
        <taxon>Neopterygii</taxon>
        <taxon>Teleostei</taxon>
        <taxon>Ostariophysi</taxon>
        <taxon>Cypriniformes</taxon>
        <taxon>Cyprinidae</taxon>
        <taxon>Cyprininae</taxon>
        <taxon>Cyprinus</taxon>
    </lineage>
</organism>
<dbReference type="GO" id="GO:0033108">
    <property type="term" value="P:mitochondrial respiratory chain complex assembly"/>
    <property type="evidence" value="ECO:0007669"/>
    <property type="project" value="TreeGrafter"/>
</dbReference>
<dbReference type="Proteomes" id="UP001108240">
    <property type="component" value="Unplaced"/>
</dbReference>
<dbReference type="PANTHER" id="PTHR46811:SF1">
    <property type="entry name" value="COILED-COIL-HELIX-COILED-COIL-HELIX DOMAIN-CONTAINING PROTEIN 7"/>
    <property type="match status" value="1"/>
</dbReference>
<dbReference type="InterPro" id="IPR051040">
    <property type="entry name" value="COX23"/>
</dbReference>
<evidence type="ECO:0000313" key="7">
    <source>
        <dbReference type="Proteomes" id="UP001108240"/>
    </source>
</evidence>
<dbReference type="GO" id="GO:0005758">
    <property type="term" value="C:mitochondrial intermembrane space"/>
    <property type="evidence" value="ECO:0007669"/>
    <property type="project" value="UniProtKB-SubCell"/>
</dbReference>
<evidence type="ECO:0000256" key="2">
    <source>
        <dbReference type="ARBA" id="ARBA00023128"/>
    </source>
</evidence>
<name>A0A8C1FSX8_CYPCA</name>
<accession>A0A8C1FSX8</accession>
<dbReference type="InterPro" id="IPR009069">
    <property type="entry name" value="Cys_alpha_HP_mot_SF"/>
</dbReference>
<dbReference type="PROSITE" id="PS51808">
    <property type="entry name" value="CHCH"/>
    <property type="match status" value="1"/>
</dbReference>
<evidence type="ECO:0000256" key="3">
    <source>
        <dbReference type="ARBA" id="ARBA00023157"/>
    </source>
</evidence>
<comment type="subcellular location">
    <subcellularLocation>
        <location evidence="1">Mitochondrion intermembrane space</location>
    </subcellularLocation>
</comment>
<comment type="similarity">
    <text evidence="4">Belongs to the CHCHD7 family.</text>
</comment>
<dbReference type="PANTHER" id="PTHR46811">
    <property type="entry name" value="COILED-COIL-HELIX-COILED-COIL-HELIX DOMAIN-CONTAINING PROTEIN 7"/>
    <property type="match status" value="1"/>
</dbReference>
<proteinExistence type="inferred from homology"/>
<evidence type="ECO:0000256" key="4">
    <source>
        <dbReference type="ARBA" id="ARBA00038205"/>
    </source>
</evidence>
<keyword evidence="2" id="KW-0496">Mitochondrion</keyword>
<sequence>MVMLNEFPRLARRWRLQLNHHFIHPFSNLLALFEFSIMSYRCSWRMAGKSSACKVRNVDINPCIEESDGSQKCLDAYNYDKSMCSAYFMRYKNCRKYWHGVMLQRRRDGVKPDMPTAEEREQIITALGGKPY</sequence>
<evidence type="ECO:0000313" key="6">
    <source>
        <dbReference type="Ensembl" id="ENSCCRP00000096851.2"/>
    </source>
</evidence>
<reference evidence="6" key="1">
    <citation type="submission" date="2025-08" db="UniProtKB">
        <authorList>
            <consortium name="Ensembl"/>
        </authorList>
    </citation>
    <scope>IDENTIFICATION</scope>
</reference>
<protein>
    <recommendedName>
        <fullName evidence="5">Coiled-coil-helix-coiled-coil-helix domain-containing protein 7</fullName>
    </recommendedName>
</protein>
<evidence type="ECO:0000256" key="5">
    <source>
        <dbReference type="ARBA" id="ARBA00039509"/>
    </source>
</evidence>
<dbReference type="AlphaFoldDB" id="A0A8C1FSX8"/>
<dbReference type="GeneTree" id="ENSGT00390000001029"/>
<dbReference type="SUPFAM" id="SSF47072">
    <property type="entry name" value="Cysteine alpha-hairpin motif"/>
    <property type="match status" value="1"/>
</dbReference>
<evidence type="ECO:0000256" key="1">
    <source>
        <dbReference type="ARBA" id="ARBA00004569"/>
    </source>
</evidence>
<keyword evidence="7" id="KW-1185">Reference proteome</keyword>
<reference evidence="6" key="2">
    <citation type="submission" date="2025-09" db="UniProtKB">
        <authorList>
            <consortium name="Ensembl"/>
        </authorList>
    </citation>
    <scope>IDENTIFICATION</scope>
</reference>